<sequence length="806" mass="89621">MSTLPILFPTPPALPFRGLPLPRTQIKSPKSDNCFKVSLKNLKSSAQLPTLHSHLLKTGLLSDIYTANTLIHRYSESGCISQAEQLFNEMPQRNLVSWTSLISGYTRSGKSCEALRIFTDMLDSGFCPNEFAFGSALRACAESGYVSFGKQLHGLIVKTGFAQNEFVDSGLIVMYSKSGNLDTANGILVRMQEKDAFSWTAMVVGYTNRGYCFQAITLFVRMVEENVWPSEYTFTSVLKACSSSESIEEGVQVHCYAIKTGFEQDLSVRVSLVDLYTKVGDLPSAQLIYDRSPVLDVILCTAMIGGFAHNKRPELAIELFLQMLEEFEIVPNEFTFVNVISACVGIHEPRLGACLHALLTKTGHRRVVQVEGALIDMYAKNGDITSACRVYDNMVEKDAMSCSSILAGLSSNGRDQEALKFYSTLHQSHLKPDPFALASVTELCAKLADQIRGRQIHAQVIKHGHENDTCIASALMDMYSKSGTIEDAQFVFDNLSQRDRIAWTAMIDGYAEHGQGLKALESFERMKEEGIIPNEVTYVSILYACSHAGLVAEGLHYFHLMSLDHGIEPVIHHYACMVDLLGRAGRLEDALGFINSMPIEPSALVWRAFLGACRLHRNLKMGIHASERLLELDPDDDSAYVLLANMYAEAGQWTESHRVRKLMSMRGVTKVPGLSWIEVKNCFHVFGAGDSIHPQKELIYRTLDDLNPEMKAAGYVPKIGSSTLQDVDGEEDRLACYHSEKLAVAFGLMSTPNGFPIRIFKNLRVCGDCHSAIKIISLIRNRAITVRDTSRFHHFRDGKCSCGDYW</sequence>
<dbReference type="GO" id="GO:0008270">
    <property type="term" value="F:zinc ion binding"/>
    <property type="evidence" value="ECO:0007669"/>
    <property type="project" value="InterPro"/>
</dbReference>
<dbReference type="FunFam" id="1.25.40.10:FF:000381">
    <property type="entry name" value="Pentatricopeptide repeat-containing protein"/>
    <property type="match status" value="1"/>
</dbReference>
<dbReference type="PANTHER" id="PTHR47926:SF342">
    <property type="entry name" value="TETRATRICOPEPTIDE-LIKE HELICAL DOMAIN-CONTAINING PROTEIN-RELATED"/>
    <property type="match status" value="1"/>
</dbReference>
<dbReference type="PANTHER" id="PTHR47926">
    <property type="entry name" value="PENTATRICOPEPTIDE REPEAT-CONTAINING PROTEIN"/>
    <property type="match status" value="1"/>
</dbReference>
<accession>A0A822YF96</accession>
<keyword evidence="5" id="KW-1185">Reference proteome</keyword>
<dbReference type="Gene3D" id="1.25.40.10">
    <property type="entry name" value="Tetratricopeptide repeat domain"/>
    <property type="match status" value="5"/>
</dbReference>
<feature type="repeat" description="PPR" evidence="2">
    <location>
        <begin position="499"/>
        <end position="533"/>
    </location>
</feature>
<feature type="repeat" description="PPR" evidence="2">
    <location>
        <begin position="398"/>
        <end position="432"/>
    </location>
</feature>
<organism evidence="4 5">
    <name type="scientific">Nelumbo nucifera</name>
    <name type="common">Sacred lotus</name>
    <dbReference type="NCBI Taxonomy" id="4432"/>
    <lineage>
        <taxon>Eukaryota</taxon>
        <taxon>Viridiplantae</taxon>
        <taxon>Streptophyta</taxon>
        <taxon>Embryophyta</taxon>
        <taxon>Tracheophyta</taxon>
        <taxon>Spermatophyta</taxon>
        <taxon>Magnoliopsida</taxon>
        <taxon>Proteales</taxon>
        <taxon>Nelumbonaceae</taxon>
        <taxon>Nelumbo</taxon>
    </lineage>
</organism>
<feature type="repeat" description="PPR" evidence="2">
    <location>
        <begin position="94"/>
        <end position="128"/>
    </location>
</feature>
<dbReference type="FunFam" id="1.25.40.10:FF:000031">
    <property type="entry name" value="Pentatricopeptide repeat-containing protein mitochondrial"/>
    <property type="match status" value="2"/>
</dbReference>
<dbReference type="PROSITE" id="PS51375">
    <property type="entry name" value="PPR"/>
    <property type="match status" value="6"/>
</dbReference>
<evidence type="ECO:0000313" key="4">
    <source>
        <dbReference type="EMBL" id="DAD30151.1"/>
    </source>
</evidence>
<comment type="caution">
    <text evidence="4">The sequence shown here is derived from an EMBL/GenBank/DDBJ whole genome shotgun (WGS) entry which is preliminary data.</text>
</comment>
<dbReference type="InterPro" id="IPR032867">
    <property type="entry name" value="DYW_dom"/>
</dbReference>
<dbReference type="Proteomes" id="UP000607653">
    <property type="component" value="Unassembled WGS sequence"/>
</dbReference>
<dbReference type="Pfam" id="PF13041">
    <property type="entry name" value="PPR_2"/>
    <property type="match status" value="2"/>
</dbReference>
<keyword evidence="1" id="KW-0677">Repeat</keyword>
<gene>
    <name evidence="4" type="ORF">HUJ06_031619</name>
</gene>
<dbReference type="FunFam" id="1.25.40.10:FF:000366">
    <property type="entry name" value="Pentatricopeptide (PPR) repeat-containing protein"/>
    <property type="match status" value="1"/>
</dbReference>
<dbReference type="EMBL" id="DUZY01000002">
    <property type="protein sequence ID" value="DAD30151.1"/>
    <property type="molecule type" value="Genomic_DNA"/>
</dbReference>
<dbReference type="AlphaFoldDB" id="A0A822YF96"/>
<evidence type="ECO:0000259" key="3">
    <source>
        <dbReference type="Pfam" id="PF14432"/>
    </source>
</evidence>
<dbReference type="InterPro" id="IPR011990">
    <property type="entry name" value="TPR-like_helical_dom_sf"/>
</dbReference>
<feature type="repeat" description="PPR" evidence="2">
    <location>
        <begin position="63"/>
        <end position="93"/>
    </location>
</feature>
<dbReference type="Pfam" id="PF14432">
    <property type="entry name" value="DYW_deaminase"/>
    <property type="match status" value="1"/>
</dbReference>
<name>A0A822YF96_NELNU</name>
<dbReference type="NCBIfam" id="TIGR00756">
    <property type="entry name" value="PPR"/>
    <property type="match status" value="6"/>
</dbReference>
<feature type="repeat" description="PPR" evidence="2">
    <location>
        <begin position="195"/>
        <end position="229"/>
    </location>
</feature>
<dbReference type="InterPro" id="IPR046848">
    <property type="entry name" value="E_motif"/>
</dbReference>
<dbReference type="GO" id="GO:0009451">
    <property type="term" value="P:RNA modification"/>
    <property type="evidence" value="ECO:0007669"/>
    <property type="project" value="InterPro"/>
</dbReference>
<proteinExistence type="predicted"/>
<dbReference type="InterPro" id="IPR046960">
    <property type="entry name" value="PPR_At4g14850-like_plant"/>
</dbReference>
<dbReference type="Pfam" id="PF20431">
    <property type="entry name" value="E_motif"/>
    <property type="match status" value="1"/>
</dbReference>
<dbReference type="InterPro" id="IPR002885">
    <property type="entry name" value="PPR_rpt"/>
</dbReference>
<evidence type="ECO:0000256" key="1">
    <source>
        <dbReference type="ARBA" id="ARBA00022737"/>
    </source>
</evidence>
<reference evidence="4 5" key="1">
    <citation type="journal article" date="2020" name="Mol. Biol. Evol.">
        <title>Distinct Expression and Methylation Patterns for Genes with Different Fates following a Single Whole-Genome Duplication in Flowering Plants.</title>
        <authorList>
            <person name="Shi T."/>
            <person name="Rahmani R.S."/>
            <person name="Gugger P.F."/>
            <person name="Wang M."/>
            <person name="Li H."/>
            <person name="Zhang Y."/>
            <person name="Li Z."/>
            <person name="Wang Q."/>
            <person name="Van de Peer Y."/>
            <person name="Marchal K."/>
            <person name="Chen J."/>
        </authorList>
    </citation>
    <scope>NUCLEOTIDE SEQUENCE [LARGE SCALE GENOMIC DNA]</scope>
    <source>
        <tissue evidence="4">Leaf</tissue>
    </source>
</reference>
<protein>
    <recommendedName>
        <fullName evidence="3">DYW domain-containing protein</fullName>
    </recommendedName>
</protein>
<dbReference type="Pfam" id="PF01535">
    <property type="entry name" value="PPR"/>
    <property type="match status" value="5"/>
</dbReference>
<dbReference type="SUPFAM" id="SSF48452">
    <property type="entry name" value="TPR-like"/>
    <property type="match status" value="1"/>
</dbReference>
<feature type="domain" description="DYW" evidence="3">
    <location>
        <begin position="714"/>
        <end position="806"/>
    </location>
</feature>
<feature type="repeat" description="PPR" evidence="2">
    <location>
        <begin position="296"/>
        <end position="331"/>
    </location>
</feature>
<evidence type="ECO:0000256" key="2">
    <source>
        <dbReference type="PROSITE-ProRule" id="PRU00708"/>
    </source>
</evidence>
<dbReference type="GO" id="GO:0003723">
    <property type="term" value="F:RNA binding"/>
    <property type="evidence" value="ECO:0007669"/>
    <property type="project" value="InterPro"/>
</dbReference>
<evidence type="ECO:0000313" key="5">
    <source>
        <dbReference type="Proteomes" id="UP000607653"/>
    </source>
</evidence>